<dbReference type="InterPro" id="IPR039934">
    <property type="entry name" value="C2CD2/C2CD2L"/>
</dbReference>
<dbReference type="PANTHER" id="PTHR21119">
    <property type="entry name" value="C2 DOMAIN-CONTAINING PROTEIN"/>
    <property type="match status" value="1"/>
</dbReference>
<feature type="compositionally biased region" description="Low complexity" evidence="1">
    <location>
        <begin position="137"/>
        <end position="149"/>
    </location>
</feature>
<dbReference type="AlphaFoldDB" id="A0AB34HL26"/>
<protein>
    <recommendedName>
        <fullName evidence="4">C2 domain-containing protein 2</fullName>
    </recommendedName>
</protein>
<feature type="region of interest" description="Disordered" evidence="1">
    <location>
        <begin position="301"/>
        <end position="320"/>
    </location>
</feature>
<evidence type="ECO:0000313" key="2">
    <source>
        <dbReference type="EMBL" id="KAJ8793577.1"/>
    </source>
</evidence>
<proteinExistence type="predicted"/>
<feature type="region of interest" description="Disordered" evidence="1">
    <location>
        <begin position="130"/>
        <end position="244"/>
    </location>
</feature>
<accession>A0AB34HL26</accession>
<feature type="compositionally biased region" description="Acidic residues" evidence="1">
    <location>
        <begin position="150"/>
        <end position="159"/>
    </location>
</feature>
<name>A0AB34HL26_ESCRO</name>
<gene>
    <name evidence="2" type="ORF">J1605_003585</name>
</gene>
<evidence type="ECO:0000256" key="1">
    <source>
        <dbReference type="SAM" id="MobiDB-lite"/>
    </source>
</evidence>
<evidence type="ECO:0008006" key="4">
    <source>
        <dbReference type="Google" id="ProtNLM"/>
    </source>
</evidence>
<dbReference type="PANTHER" id="PTHR21119:SF7">
    <property type="entry name" value="C2 DOMAIN-CONTAINING PROTEIN 2"/>
    <property type="match status" value="1"/>
</dbReference>
<sequence>MPCGTVVTTVTAVKTKPRFDAGRASPLSSESPLRTPVKVKVIEKDISIQAISCHGAPVSKMFSSSDTELLVLNGADPVAEVAIRQLSESSKLKLKSPRKKSTIIISGVSKTSLSQDNGASLMLDYAASMDSTRQKDGPGQPGAAVAAAPPEEEEEEEETPAGARLALEPQETELDSWDSEKEPPAGAWGGQAPLEPAGDERSESSLSVSELEPGAPQKRKARHAPPGLGFVLAPEQPKGAHQDLRKAGRILRKGAKLFFRRRHQQKDPGLSQSHNDLVFLQQPAGPRRKGATLARILNKKLLSRHRGQSTANGAPLDPCP</sequence>
<comment type="caution">
    <text evidence="2">The sequence shown here is derived from an EMBL/GenBank/DDBJ whole genome shotgun (WGS) entry which is preliminary data.</text>
</comment>
<evidence type="ECO:0000313" key="3">
    <source>
        <dbReference type="Proteomes" id="UP001159641"/>
    </source>
</evidence>
<keyword evidence="3" id="KW-1185">Reference proteome</keyword>
<dbReference type="EMBL" id="JAIQCJ010000963">
    <property type="protein sequence ID" value="KAJ8793577.1"/>
    <property type="molecule type" value="Genomic_DNA"/>
</dbReference>
<organism evidence="2 3">
    <name type="scientific">Eschrichtius robustus</name>
    <name type="common">California gray whale</name>
    <name type="synonym">Eschrichtius gibbosus</name>
    <dbReference type="NCBI Taxonomy" id="9764"/>
    <lineage>
        <taxon>Eukaryota</taxon>
        <taxon>Metazoa</taxon>
        <taxon>Chordata</taxon>
        <taxon>Craniata</taxon>
        <taxon>Vertebrata</taxon>
        <taxon>Euteleostomi</taxon>
        <taxon>Mammalia</taxon>
        <taxon>Eutheria</taxon>
        <taxon>Laurasiatheria</taxon>
        <taxon>Artiodactyla</taxon>
        <taxon>Whippomorpha</taxon>
        <taxon>Cetacea</taxon>
        <taxon>Mysticeti</taxon>
        <taxon>Eschrichtiidae</taxon>
        <taxon>Eschrichtius</taxon>
    </lineage>
</organism>
<reference evidence="2 3" key="1">
    <citation type="submission" date="2022-11" db="EMBL/GenBank/DDBJ databases">
        <title>Whole genome sequence of Eschrichtius robustus ER-17-0199.</title>
        <authorList>
            <person name="Bruniche-Olsen A."/>
            <person name="Black A.N."/>
            <person name="Fields C.J."/>
            <person name="Walden K."/>
            <person name="Dewoody J.A."/>
        </authorList>
    </citation>
    <scope>NUCLEOTIDE SEQUENCE [LARGE SCALE GENOMIC DNA]</scope>
    <source>
        <strain evidence="2">ER-17-0199</strain>
        <tissue evidence="2">Blubber</tissue>
    </source>
</reference>
<dbReference type="Proteomes" id="UP001159641">
    <property type="component" value="Unassembled WGS sequence"/>
</dbReference>